<evidence type="ECO:0000313" key="2">
    <source>
        <dbReference type="Proteomes" id="UP000499080"/>
    </source>
</evidence>
<organism evidence="1 2">
    <name type="scientific">Araneus ventricosus</name>
    <name type="common">Orbweaver spider</name>
    <name type="synonym">Epeira ventricosa</name>
    <dbReference type="NCBI Taxonomy" id="182803"/>
    <lineage>
        <taxon>Eukaryota</taxon>
        <taxon>Metazoa</taxon>
        <taxon>Ecdysozoa</taxon>
        <taxon>Arthropoda</taxon>
        <taxon>Chelicerata</taxon>
        <taxon>Arachnida</taxon>
        <taxon>Araneae</taxon>
        <taxon>Araneomorphae</taxon>
        <taxon>Entelegynae</taxon>
        <taxon>Araneoidea</taxon>
        <taxon>Araneidae</taxon>
        <taxon>Araneus</taxon>
    </lineage>
</organism>
<sequence length="183" mass="20075">MYPVEPEDELPVNYLRVDEAGVEVGHIEAVLVVPESGRAGLESRNALVALDVHLQHVVREPVVGEVGPESVHGHVSHSHVWSGQVAVSGSHVDHLKNDSFIILGTIISPQVFSHRNAKPTHLIGIFPRHQLDSGLLRVQHFPPDKYLGREAHFLVQVRLVVQGVDGESHVDHVAILSRFSVIA</sequence>
<dbReference type="Proteomes" id="UP000499080">
    <property type="component" value="Unassembled WGS sequence"/>
</dbReference>
<keyword evidence="2" id="KW-1185">Reference proteome</keyword>
<protein>
    <submittedName>
        <fullName evidence="1">Uncharacterized protein</fullName>
    </submittedName>
</protein>
<gene>
    <name evidence="1" type="ORF">AVEN_26957_1</name>
</gene>
<reference evidence="1 2" key="1">
    <citation type="journal article" date="2019" name="Sci. Rep.">
        <title>Orb-weaving spider Araneus ventricosus genome elucidates the spidroin gene catalogue.</title>
        <authorList>
            <person name="Kono N."/>
            <person name="Nakamura H."/>
            <person name="Ohtoshi R."/>
            <person name="Moran D.A.P."/>
            <person name="Shinohara A."/>
            <person name="Yoshida Y."/>
            <person name="Fujiwara M."/>
            <person name="Mori M."/>
            <person name="Tomita M."/>
            <person name="Arakawa K."/>
        </authorList>
    </citation>
    <scope>NUCLEOTIDE SEQUENCE [LARGE SCALE GENOMIC DNA]</scope>
</reference>
<evidence type="ECO:0000313" key="1">
    <source>
        <dbReference type="EMBL" id="GBO28727.1"/>
    </source>
</evidence>
<comment type="caution">
    <text evidence="1">The sequence shown here is derived from an EMBL/GenBank/DDBJ whole genome shotgun (WGS) entry which is preliminary data.</text>
</comment>
<dbReference type="EMBL" id="BGPR01051818">
    <property type="protein sequence ID" value="GBO28727.1"/>
    <property type="molecule type" value="Genomic_DNA"/>
</dbReference>
<proteinExistence type="predicted"/>
<accession>A0A4Y2VY95</accession>
<name>A0A4Y2VY95_ARAVE</name>
<dbReference type="AlphaFoldDB" id="A0A4Y2VY95"/>